<reference evidence="1" key="1">
    <citation type="submission" date="2022-03" db="EMBL/GenBank/DDBJ databases">
        <title>Genomic analyses of argali, domestic sheep and their hybrids provide insights into chromosomal evolution, heterosis and genetic basis of agronomic traits.</title>
        <authorList>
            <person name="Li M."/>
        </authorList>
    </citation>
    <scope>NUCLEOTIDE SEQUENCE</scope>
    <source>
        <strain evidence="1">CAU-MHL-2022a</strain>
        <tissue evidence="1">Skin</tissue>
    </source>
</reference>
<sequence>MLCRAHVPLIPIFNFVVSAFTDELKDRGPFQQMECFHRAVEFTRSFNPAKNTDKSQMFIKNLKKELQSIHSLEISLPNDAGAEDFGLALKPKTRVLKLKPITLGLVLRPRAKVCCIRAVKQVPHFDVNAVHAPIKDILDMCLREMTYD</sequence>
<gene>
    <name evidence="1" type="ORF">MG293_018095</name>
</gene>
<proteinExistence type="predicted"/>
<name>A0AAD4Y307_OVIAM</name>
<accession>A0AAD4Y307</accession>
<dbReference type="Proteomes" id="UP001214576">
    <property type="component" value="Unassembled WGS sequence"/>
</dbReference>
<dbReference type="EMBL" id="JAKZEL010000023">
    <property type="protein sequence ID" value="KAI4531581.1"/>
    <property type="molecule type" value="Genomic_DNA"/>
</dbReference>
<organism evidence="1 2">
    <name type="scientific">Ovis ammon polii</name>
    <dbReference type="NCBI Taxonomy" id="230172"/>
    <lineage>
        <taxon>Eukaryota</taxon>
        <taxon>Metazoa</taxon>
        <taxon>Chordata</taxon>
        <taxon>Craniata</taxon>
        <taxon>Vertebrata</taxon>
        <taxon>Euteleostomi</taxon>
        <taxon>Mammalia</taxon>
        <taxon>Eutheria</taxon>
        <taxon>Laurasiatheria</taxon>
        <taxon>Artiodactyla</taxon>
        <taxon>Ruminantia</taxon>
        <taxon>Pecora</taxon>
        <taxon>Bovidae</taxon>
        <taxon>Caprinae</taxon>
        <taxon>Ovis</taxon>
    </lineage>
</organism>
<dbReference type="AlphaFoldDB" id="A0AAD4Y307"/>
<evidence type="ECO:0000313" key="1">
    <source>
        <dbReference type="EMBL" id="KAI4531581.1"/>
    </source>
</evidence>
<evidence type="ECO:0000313" key="2">
    <source>
        <dbReference type="Proteomes" id="UP001214576"/>
    </source>
</evidence>
<comment type="caution">
    <text evidence="1">The sequence shown here is derived from an EMBL/GenBank/DDBJ whole genome shotgun (WGS) entry which is preliminary data.</text>
</comment>
<protein>
    <submittedName>
        <fullName evidence="1">Uncharacterized protein</fullName>
    </submittedName>
</protein>
<keyword evidence="2" id="KW-1185">Reference proteome</keyword>